<feature type="compositionally biased region" description="Polar residues" evidence="1">
    <location>
        <begin position="473"/>
        <end position="484"/>
    </location>
</feature>
<evidence type="ECO:0000313" key="3">
    <source>
        <dbReference type="EMBL" id="KAG0252566.1"/>
    </source>
</evidence>
<feature type="compositionally biased region" description="Low complexity" evidence="1">
    <location>
        <begin position="282"/>
        <end position="294"/>
    </location>
</feature>
<dbReference type="AlphaFoldDB" id="A0AAD4D182"/>
<feature type="region of interest" description="Disordered" evidence="1">
    <location>
        <begin position="539"/>
        <end position="583"/>
    </location>
</feature>
<feature type="region of interest" description="Disordered" evidence="1">
    <location>
        <begin position="252"/>
        <end position="342"/>
    </location>
</feature>
<proteinExistence type="predicted"/>
<feature type="compositionally biased region" description="Basic and acidic residues" evidence="1">
    <location>
        <begin position="317"/>
        <end position="331"/>
    </location>
</feature>
<keyword evidence="4" id="KW-1185">Reference proteome</keyword>
<feature type="compositionally biased region" description="Gly residues" evidence="1">
    <location>
        <begin position="268"/>
        <end position="281"/>
    </location>
</feature>
<dbReference type="Proteomes" id="UP001194580">
    <property type="component" value="Unassembled WGS sequence"/>
</dbReference>
<feature type="compositionally biased region" description="Polar residues" evidence="1">
    <location>
        <begin position="539"/>
        <end position="582"/>
    </location>
</feature>
<accession>A0AAD4D182</accession>
<comment type="caution">
    <text evidence="3">The sequence shown here is derived from an EMBL/GenBank/DDBJ whole genome shotgun (WGS) entry which is preliminary data.</text>
</comment>
<protein>
    <recommendedName>
        <fullName evidence="2">Arm-like repeat domain-containing protein</fullName>
    </recommendedName>
</protein>
<feature type="non-terminal residue" evidence="3">
    <location>
        <position position="775"/>
    </location>
</feature>
<feature type="compositionally biased region" description="Basic and acidic residues" evidence="1">
    <location>
        <begin position="253"/>
        <end position="263"/>
    </location>
</feature>
<evidence type="ECO:0000256" key="1">
    <source>
        <dbReference type="SAM" id="MobiDB-lite"/>
    </source>
</evidence>
<name>A0AAD4D182_9FUNG</name>
<organism evidence="3 4">
    <name type="scientific">Linnemannia exigua</name>
    <dbReference type="NCBI Taxonomy" id="604196"/>
    <lineage>
        <taxon>Eukaryota</taxon>
        <taxon>Fungi</taxon>
        <taxon>Fungi incertae sedis</taxon>
        <taxon>Mucoromycota</taxon>
        <taxon>Mortierellomycotina</taxon>
        <taxon>Mortierellomycetes</taxon>
        <taxon>Mortierellales</taxon>
        <taxon>Mortierellaceae</taxon>
        <taxon>Linnemannia</taxon>
    </lineage>
</organism>
<dbReference type="InterPro" id="IPR056251">
    <property type="entry name" value="Arm_rpt_dom"/>
</dbReference>
<reference evidence="3" key="1">
    <citation type="journal article" date="2020" name="Fungal Divers.">
        <title>Resolving the Mortierellaceae phylogeny through synthesis of multi-gene phylogenetics and phylogenomics.</title>
        <authorList>
            <person name="Vandepol N."/>
            <person name="Liber J."/>
            <person name="Desiro A."/>
            <person name="Na H."/>
            <person name="Kennedy M."/>
            <person name="Barry K."/>
            <person name="Grigoriev I.V."/>
            <person name="Miller A.N."/>
            <person name="O'Donnell K."/>
            <person name="Stajich J.E."/>
            <person name="Bonito G."/>
        </authorList>
    </citation>
    <scope>NUCLEOTIDE SEQUENCE</scope>
    <source>
        <strain evidence="3">NRRL 28262</strain>
    </source>
</reference>
<evidence type="ECO:0000259" key="2">
    <source>
        <dbReference type="Pfam" id="PF23948"/>
    </source>
</evidence>
<evidence type="ECO:0000313" key="4">
    <source>
        <dbReference type="Proteomes" id="UP001194580"/>
    </source>
</evidence>
<dbReference type="EMBL" id="JAAAIL010003082">
    <property type="protein sequence ID" value="KAG0252566.1"/>
    <property type="molecule type" value="Genomic_DNA"/>
</dbReference>
<feature type="region of interest" description="Disordered" evidence="1">
    <location>
        <begin position="459"/>
        <end position="506"/>
    </location>
</feature>
<sequence length="775" mass="85298">MIISCRNTFLSRVSENRFHPIESDKYVNHAMSSSLFEEATITPFTEDDIRDFITRYVMDGMAAESFGCVSVSSQDEYLRWLRAIPDVMDLAKNPFLLILALKAVSSLSGDALDNTNLEAIRLYLYDHFAKEWFQVSEKRIAQARLSPKARRAYDRLHEEDFRECARDYSIRLATAMYVKNGGCAFVEYTHRDDNQSWKAAFFGEDHKTTLLREASPLSRVGTQYRFIHQSLLDYFASLEIFDFCVSDGGDTGDSSRDDCHGDEITLSGGSGNTSGGSGSSSGGNMDSSGDNHSSTSGNGSTFERTDSSGEGTGGSQGDRDGPQPRNDDICSKRNGLSDASHASTSSELLTKLNLFKTPSVLQFLVEHARSNPRFKKHMLLVIKQSNLLTNSDLAGANAITILFKSGERFLNIDLDGVQVPFNYTLKETAGSTMLVTPWTGSELLDVLLASEAEPLSYSQATPTATLTPPTPLSNETQSTQTPTPCSDHPLEQLGPQALGSDSPNSTVRIRKRDKLHELLGTSKSISKFKSISTSKGVKSMTTKQLTRPSSIASQVSNELSGNNQTVTSPPAIQEANPRSSLQPSPPNMASIVIAIFPDNVSKPVIKIKLPRLHERIESTEQLVYCTSLLLPDSMPPAAVSGYDTATDAALCLQESTLDKAELDWLEEIKKDPMEQDHFRWLLTQMVEAFVADTTKDSDELAEIVTLGPVLQKEPYRKLLSSLIKDFDDARILDVNLLQGLVEFVQSASSDYLVSDDLVKILSILRTCLQGIHHQS</sequence>
<feature type="domain" description="Arm-like repeat" evidence="2">
    <location>
        <begin position="665"/>
        <end position="774"/>
    </location>
</feature>
<dbReference type="Pfam" id="PF23948">
    <property type="entry name" value="ARM_5"/>
    <property type="match status" value="1"/>
</dbReference>
<gene>
    <name evidence="3" type="ORF">BGZ95_006591</name>
</gene>